<protein>
    <recommendedName>
        <fullName evidence="5">CYRIA/CYRIB Rac1 binding domain-containing protein</fullName>
    </recommendedName>
</protein>
<dbReference type="Proteomes" id="UP000319731">
    <property type="component" value="Unassembled WGS sequence"/>
</dbReference>
<comment type="subcellular location">
    <subcellularLocation>
        <location evidence="1">Membrane</location>
        <topology evidence="1">Lipid-anchor</topology>
    </subcellularLocation>
</comment>
<evidence type="ECO:0000259" key="5">
    <source>
        <dbReference type="Pfam" id="PF07159"/>
    </source>
</evidence>
<sequence>MGGLLSILRGANEDEVVDIPVDFTGAKPCAEEAAMFAMLDEILKPAEDHISTLRGYSGCGEHIRKAISTPNKDTEEAAWNAVLPCVLKLKDYYEFSLRIEEVYPKVLEFFCQGDLYKQLETCQATAKRFADLLYFCSQFDELKMSNPNIQNDFSYYRRTLNRLRNQNGGQVPANTVVGDDLANRMSLFYAFANPMTKAITDKTTAAIAASKGAITEQISELFSLIAAICYNYVAKERTGSIDMVSYCLRVMVSCIVIYDHVSPTGVFAKGSKVNIKASVKVIRDAGAGSGELLLNALRYTTVHLNDESTPKGIKALLNNPPTPQ</sequence>
<evidence type="ECO:0000256" key="2">
    <source>
        <dbReference type="ARBA" id="ARBA00005778"/>
    </source>
</evidence>
<evidence type="ECO:0000313" key="7">
    <source>
        <dbReference type="Proteomes" id="UP000319731"/>
    </source>
</evidence>
<evidence type="ECO:0000256" key="4">
    <source>
        <dbReference type="ARBA" id="ARBA00023288"/>
    </source>
</evidence>
<evidence type="ECO:0000256" key="3">
    <source>
        <dbReference type="ARBA" id="ARBA00023136"/>
    </source>
</evidence>
<feature type="domain" description="CYRIA/CYRIB Rac1 binding" evidence="5">
    <location>
        <begin position="18"/>
        <end position="314"/>
    </location>
</feature>
<dbReference type="RefSeq" id="XP_031024460.1">
    <property type="nucleotide sequence ID" value="XM_031169559.1"/>
</dbReference>
<dbReference type="GO" id="GO:0016020">
    <property type="term" value="C:membrane"/>
    <property type="evidence" value="ECO:0007669"/>
    <property type="project" value="UniProtKB-SubCell"/>
</dbReference>
<dbReference type="GeneID" id="42004856"/>
<dbReference type="EMBL" id="QEAO01000020">
    <property type="protein sequence ID" value="TPX33485.1"/>
    <property type="molecule type" value="Genomic_DNA"/>
</dbReference>
<evidence type="ECO:0000313" key="6">
    <source>
        <dbReference type="EMBL" id="TPX33485.1"/>
    </source>
</evidence>
<name>A0A507C7M0_9FUNG</name>
<evidence type="ECO:0000256" key="1">
    <source>
        <dbReference type="ARBA" id="ARBA00004635"/>
    </source>
</evidence>
<dbReference type="GO" id="GO:0030833">
    <property type="term" value="P:regulation of actin filament polymerization"/>
    <property type="evidence" value="ECO:0007669"/>
    <property type="project" value="InterPro"/>
</dbReference>
<dbReference type="Pfam" id="PF07159">
    <property type="entry name" value="CYRIA-B_Rac1-bd"/>
    <property type="match status" value="1"/>
</dbReference>
<dbReference type="PANTHER" id="PTHR12422">
    <property type="entry name" value="GH09096P"/>
    <property type="match status" value="1"/>
</dbReference>
<proteinExistence type="inferred from homology"/>
<dbReference type="AlphaFoldDB" id="A0A507C7M0"/>
<gene>
    <name evidence="6" type="ORF">SmJEL517_g03631</name>
</gene>
<dbReference type="InterPro" id="IPR039789">
    <property type="entry name" value="CYRI"/>
</dbReference>
<keyword evidence="4" id="KW-0449">Lipoprotein</keyword>
<dbReference type="InterPro" id="IPR009828">
    <property type="entry name" value="CYRIA/CYRIB_Rac1-bd"/>
</dbReference>
<organism evidence="6 7">
    <name type="scientific">Synchytrium microbalum</name>
    <dbReference type="NCBI Taxonomy" id="1806994"/>
    <lineage>
        <taxon>Eukaryota</taxon>
        <taxon>Fungi</taxon>
        <taxon>Fungi incertae sedis</taxon>
        <taxon>Chytridiomycota</taxon>
        <taxon>Chytridiomycota incertae sedis</taxon>
        <taxon>Chytridiomycetes</taxon>
        <taxon>Synchytriales</taxon>
        <taxon>Synchytriaceae</taxon>
        <taxon>Synchytrium</taxon>
    </lineage>
</organism>
<comment type="similarity">
    <text evidence="2">Belongs to the CYRI family.</text>
</comment>
<keyword evidence="3" id="KW-0472">Membrane</keyword>
<dbReference type="GO" id="GO:0031267">
    <property type="term" value="F:small GTPase binding"/>
    <property type="evidence" value="ECO:0007669"/>
    <property type="project" value="InterPro"/>
</dbReference>
<dbReference type="OrthoDB" id="60973at2759"/>
<keyword evidence="7" id="KW-1185">Reference proteome</keyword>
<accession>A0A507C7M0</accession>
<comment type="caution">
    <text evidence="6">The sequence shown here is derived from an EMBL/GenBank/DDBJ whole genome shotgun (WGS) entry which is preliminary data.</text>
</comment>
<reference evidence="6 7" key="1">
    <citation type="journal article" date="2019" name="Sci. Rep.">
        <title>Comparative genomics of chytrid fungi reveal insights into the obligate biotrophic and pathogenic lifestyle of Synchytrium endobioticum.</title>
        <authorList>
            <person name="van de Vossenberg B.T.L.H."/>
            <person name="Warris S."/>
            <person name="Nguyen H.D.T."/>
            <person name="van Gent-Pelzer M.P.E."/>
            <person name="Joly D.L."/>
            <person name="van de Geest H.C."/>
            <person name="Bonants P.J.M."/>
            <person name="Smith D.S."/>
            <person name="Levesque C.A."/>
            <person name="van der Lee T.A.J."/>
        </authorList>
    </citation>
    <scope>NUCLEOTIDE SEQUENCE [LARGE SCALE GENOMIC DNA]</scope>
    <source>
        <strain evidence="6 7">JEL517</strain>
    </source>
</reference>